<evidence type="ECO:0000313" key="1">
    <source>
        <dbReference type="EMBL" id="EGU34786.1"/>
    </source>
</evidence>
<dbReference type="PROSITE" id="PS51257">
    <property type="entry name" value="PROKAR_LIPOPROTEIN"/>
    <property type="match status" value="1"/>
</dbReference>
<dbReference type="AlphaFoldDB" id="F9RQ00"/>
<organism evidence="1 2">
    <name type="scientific">Vibrio scophthalmi LMG 19158</name>
    <dbReference type="NCBI Taxonomy" id="870967"/>
    <lineage>
        <taxon>Bacteria</taxon>
        <taxon>Pseudomonadati</taxon>
        <taxon>Pseudomonadota</taxon>
        <taxon>Gammaproteobacteria</taxon>
        <taxon>Vibrionales</taxon>
        <taxon>Vibrionaceae</taxon>
        <taxon>Vibrio</taxon>
    </lineage>
</organism>
<dbReference type="Proteomes" id="UP000004349">
    <property type="component" value="Unassembled WGS sequence"/>
</dbReference>
<dbReference type="EMBL" id="AFWE01000154">
    <property type="protein sequence ID" value="EGU34786.1"/>
    <property type="molecule type" value="Genomic_DNA"/>
</dbReference>
<sequence>MPSGKLYMRRNHGMSTLVSPWVLPASLINSWGQSCYGIKVKASNLEMELWENQPEKALELSRNNTDLEAVFVRYLTKQVEGKQLIAPLLLSSVLSEVFLEK</sequence>
<proteinExistence type="predicted"/>
<comment type="caution">
    <text evidence="1">The sequence shown here is derived from an EMBL/GenBank/DDBJ whole genome shotgun (WGS) entry which is preliminary data.</text>
</comment>
<gene>
    <name evidence="1" type="ORF">VIS19158_22639</name>
</gene>
<protein>
    <submittedName>
        <fullName evidence="1">Uncharacterized protein</fullName>
    </submittedName>
</protein>
<name>F9RQ00_9VIBR</name>
<evidence type="ECO:0000313" key="2">
    <source>
        <dbReference type="Proteomes" id="UP000004349"/>
    </source>
</evidence>
<accession>F9RQ00</accession>
<reference evidence="1 2" key="1">
    <citation type="journal article" date="2012" name="Int. J. Syst. Evol. Microbiol.">
        <title>Vibrio caribbeanicus sp. nov., isolated from the marine sponge Scleritoderma cyanea.</title>
        <authorList>
            <person name="Hoffmann M."/>
            <person name="Monday S.R."/>
            <person name="Allard M.W."/>
            <person name="Strain E.A."/>
            <person name="Whittaker P."/>
            <person name="Naum M."/>
            <person name="McCarthy P.J."/>
            <person name="Lopez J.V."/>
            <person name="Fischer M."/>
            <person name="Brown E.W."/>
        </authorList>
    </citation>
    <scope>NUCLEOTIDE SEQUENCE [LARGE SCALE GENOMIC DNA]</scope>
    <source>
        <strain evidence="1 2">LMG 19158</strain>
    </source>
</reference>